<dbReference type="Proteomes" id="UP000030763">
    <property type="component" value="Unassembled WGS sequence"/>
</dbReference>
<dbReference type="GeneID" id="25339153"/>
<sequence>MGDLEAQRDILGGVRVRIDPPMWCTYIAITSRIVFTIFRNGALTPAAERTVLVAFVAPFGSTYIWAVLVGAYRCPSSATPPPAGVFNVVIYEDGVEFARVPFNGTHLLFGSSNKYANIIDNHSTVSSQQCALYFSTRQLHQQGGCFFLQPLGGQTRLLLNKTVPFLEQTVKEALAARKSRRSVSSYVSKHKAEWIDWAPQANEGTLVAAGDERLPLTDQRSCFIMGESRRVYYIDLTDMAHRLLVAEGKAEAKPEKRKERKHKRRRRRCAVSNTI</sequence>
<dbReference type="InterPro" id="IPR008984">
    <property type="entry name" value="SMAD_FHA_dom_sf"/>
</dbReference>
<dbReference type="EMBL" id="HG719717">
    <property type="protein sequence ID" value="CDJ58548.1"/>
    <property type="molecule type" value="Genomic_DNA"/>
</dbReference>
<evidence type="ECO:0000313" key="2">
    <source>
        <dbReference type="EMBL" id="CDJ58548.1"/>
    </source>
</evidence>
<dbReference type="VEuPathDB" id="ToxoDB:EMWEY_00051670"/>
<feature type="region of interest" description="Disordered" evidence="1">
    <location>
        <begin position="249"/>
        <end position="275"/>
    </location>
</feature>
<reference evidence="2" key="2">
    <citation type="submission" date="2013-10" db="EMBL/GenBank/DDBJ databases">
        <authorList>
            <person name="Aslett M."/>
        </authorList>
    </citation>
    <scope>NUCLEOTIDE SEQUENCE [LARGE SCALE GENOMIC DNA]</scope>
    <source>
        <strain evidence="2">Weybridge</strain>
    </source>
</reference>
<gene>
    <name evidence="2" type="ORF">EMWEY_00051670</name>
</gene>
<evidence type="ECO:0000256" key="1">
    <source>
        <dbReference type="SAM" id="MobiDB-lite"/>
    </source>
</evidence>
<feature type="compositionally biased region" description="Basic residues" evidence="1">
    <location>
        <begin position="258"/>
        <end position="269"/>
    </location>
</feature>
<protein>
    <submittedName>
        <fullName evidence="2">Uncharacterized protein</fullName>
    </submittedName>
</protein>
<dbReference type="SUPFAM" id="SSF49879">
    <property type="entry name" value="SMAD/FHA domain"/>
    <property type="match status" value="1"/>
</dbReference>
<proteinExistence type="predicted"/>
<name>U6M676_EIMMA</name>
<reference evidence="2" key="1">
    <citation type="submission" date="2013-10" db="EMBL/GenBank/DDBJ databases">
        <title>Genomic analysis of the causative agents of coccidiosis in chickens.</title>
        <authorList>
            <person name="Reid A.J."/>
            <person name="Blake D."/>
            <person name="Billington K."/>
            <person name="Browne H."/>
            <person name="Dunn M."/>
            <person name="Hung S."/>
            <person name="Kawahara F."/>
            <person name="Miranda-Saavedra D."/>
            <person name="Mourier T."/>
            <person name="Nagra H."/>
            <person name="Otto T.D."/>
            <person name="Rawlings N."/>
            <person name="Sanchez A."/>
            <person name="Sanders M."/>
            <person name="Subramaniam C."/>
            <person name="Tay Y."/>
            <person name="Dear P."/>
            <person name="Doerig C."/>
            <person name="Gruber A."/>
            <person name="Parkinson J."/>
            <person name="Shirley M."/>
            <person name="Wan K.L."/>
            <person name="Berriman M."/>
            <person name="Tomley F."/>
            <person name="Pain A."/>
        </authorList>
    </citation>
    <scope>NUCLEOTIDE SEQUENCE [LARGE SCALE GENOMIC DNA]</scope>
    <source>
        <strain evidence="2">Weybridge</strain>
    </source>
</reference>
<dbReference type="RefSeq" id="XP_013335196.1">
    <property type="nucleotide sequence ID" value="XM_013479742.1"/>
</dbReference>
<evidence type="ECO:0000313" key="3">
    <source>
        <dbReference type="Proteomes" id="UP000030763"/>
    </source>
</evidence>
<keyword evidence="3" id="KW-1185">Reference proteome</keyword>
<dbReference type="CDD" id="cd00060">
    <property type="entry name" value="FHA"/>
    <property type="match status" value="1"/>
</dbReference>
<dbReference type="AlphaFoldDB" id="U6M676"/>
<organism evidence="2 3">
    <name type="scientific">Eimeria maxima</name>
    <name type="common">Coccidian parasite</name>
    <dbReference type="NCBI Taxonomy" id="5804"/>
    <lineage>
        <taxon>Eukaryota</taxon>
        <taxon>Sar</taxon>
        <taxon>Alveolata</taxon>
        <taxon>Apicomplexa</taxon>
        <taxon>Conoidasida</taxon>
        <taxon>Coccidia</taxon>
        <taxon>Eucoccidiorida</taxon>
        <taxon>Eimeriorina</taxon>
        <taxon>Eimeriidae</taxon>
        <taxon>Eimeria</taxon>
    </lineage>
</organism>
<dbReference type="OrthoDB" id="348433at2759"/>
<accession>U6M676</accession>